<dbReference type="Proteomes" id="UP000011083">
    <property type="component" value="Unassembled WGS sequence"/>
</dbReference>
<evidence type="ECO:0000313" key="2">
    <source>
        <dbReference type="EMBL" id="ELR11522.1"/>
    </source>
</evidence>
<dbReference type="RefSeq" id="XP_004333535.1">
    <property type="nucleotide sequence ID" value="XM_004333487.1"/>
</dbReference>
<accession>L8GET7</accession>
<protein>
    <submittedName>
        <fullName evidence="2">Uncharacterized protein</fullName>
    </submittedName>
</protein>
<dbReference type="EMBL" id="KB008148">
    <property type="protein sequence ID" value="ELR11522.1"/>
    <property type="molecule type" value="Genomic_DNA"/>
</dbReference>
<reference evidence="2 3" key="1">
    <citation type="journal article" date="2013" name="Genome Biol.">
        <title>Genome of Acanthamoeba castellanii highlights extensive lateral gene transfer and early evolution of tyrosine kinase signaling.</title>
        <authorList>
            <person name="Clarke M."/>
            <person name="Lohan A.J."/>
            <person name="Liu B."/>
            <person name="Lagkouvardos I."/>
            <person name="Roy S."/>
            <person name="Zafar N."/>
            <person name="Bertelli C."/>
            <person name="Schilde C."/>
            <person name="Kianianmomeni A."/>
            <person name="Burglin T.R."/>
            <person name="Frech C."/>
            <person name="Turcotte B."/>
            <person name="Kopec K.O."/>
            <person name="Synnott J.M."/>
            <person name="Choo C."/>
            <person name="Paponov I."/>
            <person name="Finkler A."/>
            <person name="Soon Heng Tan C."/>
            <person name="Hutchins A.P."/>
            <person name="Weinmeier T."/>
            <person name="Rattei T."/>
            <person name="Chu J.S."/>
            <person name="Gimenez G."/>
            <person name="Irimia M."/>
            <person name="Rigden D.J."/>
            <person name="Fitzpatrick D.A."/>
            <person name="Lorenzo-Morales J."/>
            <person name="Bateman A."/>
            <person name="Chiu C.H."/>
            <person name="Tang P."/>
            <person name="Hegemann P."/>
            <person name="Fromm H."/>
            <person name="Raoult D."/>
            <person name="Greub G."/>
            <person name="Miranda-Saavedra D."/>
            <person name="Chen N."/>
            <person name="Nash P."/>
            <person name="Ginger M.L."/>
            <person name="Horn M."/>
            <person name="Schaap P."/>
            <person name="Caler L."/>
            <person name="Loftus B."/>
        </authorList>
    </citation>
    <scope>NUCLEOTIDE SEQUENCE [LARGE SCALE GENOMIC DNA]</scope>
    <source>
        <strain evidence="2 3">Neff</strain>
    </source>
</reference>
<dbReference type="VEuPathDB" id="AmoebaDB:ACA1_256610"/>
<dbReference type="KEGG" id="acan:ACA1_256610"/>
<keyword evidence="1" id="KW-0472">Membrane</keyword>
<feature type="transmembrane region" description="Helical" evidence="1">
    <location>
        <begin position="718"/>
        <end position="746"/>
    </location>
</feature>
<keyword evidence="3" id="KW-1185">Reference proteome</keyword>
<sequence>MLGFTSHCAAVSDTVINVQASSYSETSGPTTSLVPLTLSFQGVGSIVEGPHWDVWLRVNSTVNVFGNLRLVGALEIGSEGSLTQQDRLTVVPPANFKCNATGWLAGRSFGVALSEGEWQQNGVVNVTLVSDYPAHGVISRPESESGGKWEQKADAYVRVESPSQAVGVSLGQNMEWIQTTGQAVVSAVSTTNATTAVYLEGDSEWKQTTEVTLSSTARSTLAATGVAVFGGNWRQSAPANLTISGPTGSAGVQTSLAAIGSSSGNAGRWVQEAPVSINWPGTVGHGFSCKETGDWQCLTDDLTGLVGGVHIAEQEQGQCEWAMGYVPELPSGFSVQCESTYDSNAFQLPASLSPYLTGCAASTVVPTVALFDNSPMTAARGVVYEFIVTKDLLPSTVNFNFSVSYGNGSLDTASNSIVPGEGNTTISMRSNVNGSGSGSLQLLPALGSFALSKYRIALTFVTLYILNTPSADENIALVLSFNVSAPIIGVNPSRGSTDAPVGLNLVEIEEVAPNGTVVRTASALKGEWSIGQVPDYVGAAQTYRFSADLLGSNDTQFGLRWYLFDRAINVSVPSIVSDEPLAASPEFAKMTFQISPSWPWLSPDNTLRLHMKVSPGFSSVTVQPDTPQRGVTSYELAIGSAGGDESEPRTAVVRLLGAALSRADDGTLARVHVEHVANEAAAEVVLSFDHFNGTLIFDPDFSVVVGSKKGKSSSDDGLVVAVAVAVPVAVVVVVVVILVALVAGLVSKRRYAKRSQSQLTAISIGREDLEQL</sequence>
<dbReference type="GeneID" id="14912163"/>
<proteinExistence type="predicted"/>
<dbReference type="AlphaFoldDB" id="L8GET7"/>
<keyword evidence="1" id="KW-1133">Transmembrane helix</keyword>
<evidence type="ECO:0000313" key="3">
    <source>
        <dbReference type="Proteomes" id="UP000011083"/>
    </source>
</evidence>
<organism evidence="2 3">
    <name type="scientific">Acanthamoeba castellanii (strain ATCC 30010 / Neff)</name>
    <dbReference type="NCBI Taxonomy" id="1257118"/>
    <lineage>
        <taxon>Eukaryota</taxon>
        <taxon>Amoebozoa</taxon>
        <taxon>Discosea</taxon>
        <taxon>Longamoebia</taxon>
        <taxon>Centramoebida</taxon>
        <taxon>Acanthamoebidae</taxon>
        <taxon>Acanthamoeba</taxon>
    </lineage>
</organism>
<evidence type="ECO:0000256" key="1">
    <source>
        <dbReference type="SAM" id="Phobius"/>
    </source>
</evidence>
<keyword evidence="1" id="KW-0812">Transmembrane</keyword>
<gene>
    <name evidence="2" type="ORF">ACA1_256610</name>
</gene>
<name>L8GET7_ACACF</name>